<keyword evidence="3" id="KW-0966">Cell projection</keyword>
<gene>
    <name evidence="3" type="ORF">M0638_01450</name>
</gene>
<proteinExistence type="predicted"/>
<dbReference type="Gene3D" id="3.30.750.140">
    <property type="match status" value="1"/>
</dbReference>
<feature type="domain" description="Flagellar hook-length control protein-like C-terminal" evidence="2">
    <location>
        <begin position="191"/>
        <end position="264"/>
    </location>
</feature>
<keyword evidence="3" id="KW-0282">Flagellum</keyword>
<dbReference type="InterPro" id="IPR038610">
    <property type="entry name" value="FliK-like_C_sf"/>
</dbReference>
<feature type="compositionally biased region" description="Gly residues" evidence="1">
    <location>
        <begin position="262"/>
        <end position="276"/>
    </location>
</feature>
<organism evidence="3 4">
    <name type="scientific">Roseomonas acroporae</name>
    <dbReference type="NCBI Taxonomy" id="2937791"/>
    <lineage>
        <taxon>Bacteria</taxon>
        <taxon>Pseudomonadati</taxon>
        <taxon>Pseudomonadota</taxon>
        <taxon>Alphaproteobacteria</taxon>
        <taxon>Acetobacterales</taxon>
        <taxon>Roseomonadaceae</taxon>
        <taxon>Roseomonas</taxon>
    </lineage>
</organism>
<protein>
    <submittedName>
        <fullName evidence="3">Flagellar hook-length control protein FliK</fullName>
    </submittedName>
</protein>
<feature type="region of interest" description="Disordered" evidence="1">
    <location>
        <begin position="1"/>
        <end position="172"/>
    </location>
</feature>
<accession>A0A9X2BVS0</accession>
<evidence type="ECO:0000259" key="2">
    <source>
        <dbReference type="Pfam" id="PF02120"/>
    </source>
</evidence>
<sequence length="353" mass="33752">MPDGSGDRPATLPSAAIAGLPGVGTAMARPEGTAPGDGAATWRIVPMRARPSVTAAVDPAASDRGAPAATDAAGPTGIAAPATPASPDAGRQATTGGGAVAGTPWHAGPARPAASPLGAALVAQEQADRPATTADAAPALPVPAGVVAPEAATPRPVDAAATATRATPPPPIAQQVAPMAVALALGPGSSPRLTLSLAPAELGRVEISIHRAADGSSVAVHVSAERPETLALLQRDAPELDRTLQQAGLGGAGERSLSFSLGGQGGGGQGGGGQGWDGPPPDQGQGRVGWENQDGVRSGAGGDPGGNSGGDSAGGGQGQGARAPRGGPPRAAFPAARPAAAPEAALTVLDLSI</sequence>
<feature type="compositionally biased region" description="Gly residues" evidence="1">
    <location>
        <begin position="298"/>
        <end position="319"/>
    </location>
</feature>
<dbReference type="EMBL" id="JALPRX010000006">
    <property type="protein sequence ID" value="MCK8783045.1"/>
    <property type="molecule type" value="Genomic_DNA"/>
</dbReference>
<feature type="compositionally biased region" description="Low complexity" evidence="1">
    <location>
        <begin position="320"/>
        <end position="342"/>
    </location>
</feature>
<evidence type="ECO:0000313" key="4">
    <source>
        <dbReference type="Proteomes" id="UP001139516"/>
    </source>
</evidence>
<feature type="compositionally biased region" description="Low complexity" evidence="1">
    <location>
        <begin position="130"/>
        <end position="166"/>
    </location>
</feature>
<dbReference type="CDD" id="cd17470">
    <property type="entry name" value="T3SS_Flik_C"/>
    <property type="match status" value="1"/>
</dbReference>
<dbReference type="RefSeq" id="WP_248665256.1">
    <property type="nucleotide sequence ID" value="NZ_JALPRX010000006.1"/>
</dbReference>
<dbReference type="Pfam" id="PF02120">
    <property type="entry name" value="Flg_hook"/>
    <property type="match status" value="1"/>
</dbReference>
<comment type="caution">
    <text evidence="3">The sequence shown here is derived from an EMBL/GenBank/DDBJ whole genome shotgun (WGS) entry which is preliminary data.</text>
</comment>
<reference evidence="3" key="1">
    <citation type="submission" date="2022-04" db="EMBL/GenBank/DDBJ databases">
        <title>Roseomonas acroporae sp. nov., isolated from coral Acropora digitifera.</title>
        <authorList>
            <person name="Sun H."/>
        </authorList>
    </citation>
    <scope>NUCLEOTIDE SEQUENCE</scope>
    <source>
        <strain evidence="3">NAR14</strain>
    </source>
</reference>
<feature type="region of interest" description="Disordered" evidence="1">
    <location>
        <begin position="247"/>
        <end position="342"/>
    </location>
</feature>
<feature type="compositionally biased region" description="Low complexity" evidence="1">
    <location>
        <begin position="58"/>
        <end position="94"/>
    </location>
</feature>
<evidence type="ECO:0000313" key="3">
    <source>
        <dbReference type="EMBL" id="MCK8783045.1"/>
    </source>
</evidence>
<dbReference type="AlphaFoldDB" id="A0A9X2BVS0"/>
<dbReference type="Proteomes" id="UP001139516">
    <property type="component" value="Unassembled WGS sequence"/>
</dbReference>
<name>A0A9X2BVS0_9PROT</name>
<dbReference type="InterPro" id="IPR021136">
    <property type="entry name" value="Flagellar_hook_control-like_C"/>
</dbReference>
<keyword evidence="3" id="KW-0969">Cilium</keyword>
<keyword evidence="4" id="KW-1185">Reference proteome</keyword>
<evidence type="ECO:0000256" key="1">
    <source>
        <dbReference type="SAM" id="MobiDB-lite"/>
    </source>
</evidence>